<geneLocation type="plasmid" evidence="2 3">
    <name>pMNOD02</name>
</geneLocation>
<evidence type="ECO:0000259" key="1">
    <source>
        <dbReference type="Pfam" id="PF01551"/>
    </source>
</evidence>
<dbReference type="KEGG" id="mno:Mnod_7968"/>
<protein>
    <submittedName>
        <fullName evidence="2">Peptidase M23</fullName>
    </submittedName>
</protein>
<dbReference type="PANTHER" id="PTHR21666:SF270">
    <property type="entry name" value="MUREIN HYDROLASE ACTIVATOR ENVC"/>
    <property type="match status" value="1"/>
</dbReference>
<dbReference type="EMBL" id="CP001351">
    <property type="protein sequence ID" value="ACL62970.1"/>
    <property type="molecule type" value="Genomic_DNA"/>
</dbReference>
<dbReference type="AlphaFoldDB" id="B8IWS9"/>
<dbReference type="Pfam" id="PF01551">
    <property type="entry name" value="Peptidase_M23"/>
    <property type="match status" value="1"/>
</dbReference>
<reference evidence="3" key="1">
    <citation type="submission" date="2009-01" db="EMBL/GenBank/DDBJ databases">
        <title>Complete sequence of plasmid 2 of Methylobacterium nodulans ORS 2060.</title>
        <authorList>
            <consortium name="US DOE Joint Genome Institute"/>
            <person name="Lucas S."/>
            <person name="Copeland A."/>
            <person name="Lapidus A."/>
            <person name="Glavina del Rio T."/>
            <person name="Dalin E."/>
            <person name="Tice H."/>
            <person name="Bruce D."/>
            <person name="Goodwin L."/>
            <person name="Pitluck S."/>
            <person name="Sims D."/>
            <person name="Brettin T."/>
            <person name="Detter J.C."/>
            <person name="Han C."/>
            <person name="Larimer F."/>
            <person name="Land M."/>
            <person name="Hauser L."/>
            <person name="Kyrpides N."/>
            <person name="Ivanova N."/>
            <person name="Marx C.J."/>
            <person name="Richardson P."/>
        </authorList>
    </citation>
    <scope>NUCLEOTIDE SEQUENCE [LARGE SCALE GENOMIC DNA]</scope>
    <source>
        <strain evidence="3">LMG 21967 / CNCM I-2342 / ORS 2060</strain>
        <plasmid evidence="3">Plasmid pMNOD02</plasmid>
    </source>
</reference>
<keyword evidence="2" id="KW-0614">Plasmid</keyword>
<dbReference type="OrthoDB" id="5489603at2"/>
<dbReference type="Proteomes" id="UP000008207">
    <property type="component" value="Plasmid pMNOD02"/>
</dbReference>
<sequence>MRSVLRTALSIPILLAEVSVARAEGISLRLPLACEPGHTCFVQHYVDHDPSPGIRDYACGSQTNDGHDGTDFRPPTRAAEAREVGTVLAAASGRVLRTRNDVPDVSVRETGRAAVAGVECGNGLVIAHAGGYETQYCHLARDSLRVRSGDVVAAGQPIGQAGLSGATEFPHLHFTVRQHGKVVDPFAPGATTGACDAEAKLVSALWDEVARGRLVYRAGTVLNSGFAGGPVSMDAVEAEATEAAGPNADALVAWVRAIGLAPGDVQQLNLTGPDGKVIIERQEPPLVRPRAQSLLYAGKKRPPEGWLPGTYTATFKVMRSGSAAIEHTFTAMLPTQVP</sequence>
<evidence type="ECO:0000313" key="3">
    <source>
        <dbReference type="Proteomes" id="UP000008207"/>
    </source>
</evidence>
<dbReference type="InterPro" id="IPR016047">
    <property type="entry name" value="M23ase_b-sheet_dom"/>
</dbReference>
<organism evidence="2 3">
    <name type="scientific">Methylobacterium nodulans (strain LMG 21967 / CNCM I-2342 / ORS 2060)</name>
    <dbReference type="NCBI Taxonomy" id="460265"/>
    <lineage>
        <taxon>Bacteria</taxon>
        <taxon>Pseudomonadati</taxon>
        <taxon>Pseudomonadota</taxon>
        <taxon>Alphaproteobacteria</taxon>
        <taxon>Hyphomicrobiales</taxon>
        <taxon>Methylobacteriaceae</taxon>
        <taxon>Methylobacterium</taxon>
    </lineage>
</organism>
<gene>
    <name evidence="2" type="ordered locus">Mnod_7968</name>
</gene>
<dbReference type="HOGENOM" id="CLU_073817_0_0_5"/>
<feature type="domain" description="M23ase beta-sheet core" evidence="1">
    <location>
        <begin position="67"/>
        <end position="185"/>
    </location>
</feature>
<evidence type="ECO:0000313" key="2">
    <source>
        <dbReference type="EMBL" id="ACL62970.1"/>
    </source>
</evidence>
<keyword evidence="3" id="KW-1185">Reference proteome</keyword>
<name>B8IWS9_METNO</name>
<dbReference type="InterPro" id="IPR011055">
    <property type="entry name" value="Dup_hybrid_motif"/>
</dbReference>
<accession>B8IWS9</accession>
<dbReference type="PANTHER" id="PTHR21666">
    <property type="entry name" value="PEPTIDASE-RELATED"/>
    <property type="match status" value="1"/>
</dbReference>
<dbReference type="CDD" id="cd12797">
    <property type="entry name" value="M23_peptidase"/>
    <property type="match status" value="1"/>
</dbReference>
<proteinExistence type="predicted"/>
<dbReference type="InterPro" id="IPR050570">
    <property type="entry name" value="Cell_wall_metabolism_enzyme"/>
</dbReference>
<dbReference type="SUPFAM" id="SSF51261">
    <property type="entry name" value="Duplicated hybrid motif"/>
    <property type="match status" value="1"/>
</dbReference>
<dbReference type="Gene3D" id="2.70.70.10">
    <property type="entry name" value="Glucose Permease (Domain IIA)"/>
    <property type="match status" value="1"/>
</dbReference>
<dbReference type="GO" id="GO:0004222">
    <property type="term" value="F:metalloendopeptidase activity"/>
    <property type="evidence" value="ECO:0007669"/>
    <property type="project" value="TreeGrafter"/>
</dbReference>
<dbReference type="RefSeq" id="WP_012631172.1">
    <property type="nucleotide sequence ID" value="NC_011887.1"/>
</dbReference>